<dbReference type="AlphaFoldDB" id="A0A447IF17"/>
<accession>A0A447IF17</accession>
<keyword evidence="3" id="KW-1185">Reference proteome</keyword>
<evidence type="ECO:0000313" key="3">
    <source>
        <dbReference type="Proteomes" id="UP000268844"/>
    </source>
</evidence>
<keyword evidence="1" id="KW-0732">Signal</keyword>
<sequence>MKARHFLATFSAVLAMCTSASAAPALWKISDEDSSIWLFGSVHLLPPDIDWRSEALDDLLQTADRVYFETDISPEAQLTITPLTIKLGFSNDGTLLNQHIGPELTDRLREAAKAYDMPMPFLLTMQPWMAATTISVGVMAGSGYDPTLGVENVLGREVPKERQGFLETPEEQIGFLGGGTMDEQIAMLEATLDTLHVMMTDLDAMVAAWMDGDPDALGEIFMEQMGGYDSGMVSRLIDQRNANWTDQIAGMLERNEEALLIVGAAHMTGSTSVVKMLQKRGYASERIQ</sequence>
<dbReference type="InterPro" id="IPR047111">
    <property type="entry name" value="YbaP-like"/>
</dbReference>
<dbReference type="GO" id="GO:0004420">
    <property type="term" value="F:hydroxymethylglutaryl-CoA reductase (NADPH) activity"/>
    <property type="evidence" value="ECO:0007669"/>
    <property type="project" value="InterPro"/>
</dbReference>
<feature type="chain" id="PRO_5019347420" evidence="1">
    <location>
        <begin position="23"/>
        <end position="288"/>
    </location>
</feature>
<dbReference type="RefSeq" id="WP_164550447.1">
    <property type="nucleotide sequence ID" value="NZ_JBHTMH010000001.1"/>
</dbReference>
<dbReference type="InterPro" id="IPR002816">
    <property type="entry name" value="TraB/PrgY/GumN_fam"/>
</dbReference>
<dbReference type="Pfam" id="PF01963">
    <property type="entry name" value="TraB_PrgY_gumN"/>
    <property type="match status" value="1"/>
</dbReference>
<dbReference type="PANTHER" id="PTHR40590">
    <property type="entry name" value="CYTOPLASMIC PROTEIN-RELATED"/>
    <property type="match status" value="1"/>
</dbReference>
<reference evidence="2 3" key="1">
    <citation type="submission" date="2018-12" db="EMBL/GenBank/DDBJ databases">
        <authorList>
            <person name="Criscuolo A."/>
        </authorList>
    </citation>
    <scope>NUCLEOTIDE SEQUENCE [LARGE SCALE GENOMIC DNA]</scope>
    <source>
        <strain evidence="2">ACIP1116281</strain>
    </source>
</reference>
<dbReference type="Proteomes" id="UP000268844">
    <property type="component" value="Unassembled WGS sequence"/>
</dbReference>
<name>A0A447IF17_9HYPH</name>
<dbReference type="EMBL" id="UZWD01000038">
    <property type="protein sequence ID" value="VDS06107.1"/>
    <property type="molecule type" value="Genomic_DNA"/>
</dbReference>
<dbReference type="PROSITE" id="PS00318">
    <property type="entry name" value="HMG_COA_REDUCTASE_2"/>
    <property type="match status" value="1"/>
</dbReference>
<protein>
    <submittedName>
        <fullName evidence="2">TraB family protein</fullName>
    </submittedName>
</protein>
<evidence type="ECO:0000313" key="2">
    <source>
        <dbReference type="EMBL" id="VDS06107.1"/>
    </source>
</evidence>
<organism evidence="2 3">
    <name type="scientific">Devosia equisanguinis</name>
    <dbReference type="NCBI Taxonomy" id="2490941"/>
    <lineage>
        <taxon>Bacteria</taxon>
        <taxon>Pseudomonadati</taxon>
        <taxon>Pseudomonadota</taxon>
        <taxon>Alphaproteobacteria</taxon>
        <taxon>Hyphomicrobiales</taxon>
        <taxon>Devosiaceae</taxon>
        <taxon>Devosia</taxon>
    </lineage>
</organism>
<dbReference type="CDD" id="cd14789">
    <property type="entry name" value="Tiki"/>
    <property type="match status" value="1"/>
</dbReference>
<feature type="signal peptide" evidence="1">
    <location>
        <begin position="1"/>
        <end position="22"/>
    </location>
</feature>
<dbReference type="PANTHER" id="PTHR40590:SF1">
    <property type="entry name" value="CYTOPLASMIC PROTEIN"/>
    <property type="match status" value="1"/>
</dbReference>
<evidence type="ECO:0000256" key="1">
    <source>
        <dbReference type="SAM" id="SignalP"/>
    </source>
</evidence>
<gene>
    <name evidence="2" type="ORF">DEVEQU_03257</name>
</gene>
<proteinExistence type="predicted"/>
<dbReference type="InterPro" id="IPR023076">
    <property type="entry name" value="HMG_CoA_Rdtase_CS"/>
</dbReference>